<proteinExistence type="predicted"/>
<feature type="region of interest" description="Disordered" evidence="1">
    <location>
        <begin position="65"/>
        <end position="86"/>
    </location>
</feature>
<feature type="region of interest" description="Disordered" evidence="1">
    <location>
        <begin position="179"/>
        <end position="230"/>
    </location>
</feature>
<organism evidence="2 3">
    <name type="scientific">Dendrobium thyrsiflorum</name>
    <name type="common">Pinecone-like raceme dendrobium</name>
    <name type="synonym">Orchid</name>
    <dbReference type="NCBI Taxonomy" id="117978"/>
    <lineage>
        <taxon>Eukaryota</taxon>
        <taxon>Viridiplantae</taxon>
        <taxon>Streptophyta</taxon>
        <taxon>Embryophyta</taxon>
        <taxon>Tracheophyta</taxon>
        <taxon>Spermatophyta</taxon>
        <taxon>Magnoliopsida</taxon>
        <taxon>Liliopsida</taxon>
        <taxon>Asparagales</taxon>
        <taxon>Orchidaceae</taxon>
        <taxon>Epidendroideae</taxon>
        <taxon>Malaxideae</taxon>
        <taxon>Dendrobiinae</taxon>
        <taxon>Dendrobium</taxon>
    </lineage>
</organism>
<evidence type="ECO:0000256" key="1">
    <source>
        <dbReference type="SAM" id="MobiDB-lite"/>
    </source>
</evidence>
<feature type="region of interest" description="Disordered" evidence="1">
    <location>
        <begin position="18"/>
        <end position="42"/>
    </location>
</feature>
<protein>
    <submittedName>
        <fullName evidence="2">Uncharacterized protein</fullName>
    </submittedName>
</protein>
<reference evidence="2 3" key="1">
    <citation type="journal article" date="2024" name="Plant Biotechnol. J.">
        <title>Dendrobium thyrsiflorum genome and its molecular insights into genes involved in important horticultural traits.</title>
        <authorList>
            <person name="Chen B."/>
            <person name="Wang J.Y."/>
            <person name="Zheng P.J."/>
            <person name="Li K.L."/>
            <person name="Liang Y.M."/>
            <person name="Chen X.F."/>
            <person name="Zhang C."/>
            <person name="Zhao X."/>
            <person name="He X."/>
            <person name="Zhang G.Q."/>
            <person name="Liu Z.J."/>
            <person name="Xu Q."/>
        </authorList>
    </citation>
    <scope>NUCLEOTIDE SEQUENCE [LARGE SCALE GENOMIC DNA]</scope>
    <source>
        <strain evidence="2">GZMU011</strain>
    </source>
</reference>
<gene>
    <name evidence="2" type="ORF">M5K25_008986</name>
</gene>
<dbReference type="EMBL" id="JANQDX010000007">
    <property type="protein sequence ID" value="KAL0921872.1"/>
    <property type="molecule type" value="Genomic_DNA"/>
</dbReference>
<evidence type="ECO:0000313" key="2">
    <source>
        <dbReference type="EMBL" id="KAL0921872.1"/>
    </source>
</evidence>
<dbReference type="Proteomes" id="UP001552299">
    <property type="component" value="Unassembled WGS sequence"/>
</dbReference>
<dbReference type="AlphaFoldDB" id="A0ABD0V9V6"/>
<comment type="caution">
    <text evidence="2">The sequence shown here is derived from an EMBL/GenBank/DDBJ whole genome shotgun (WGS) entry which is preliminary data.</text>
</comment>
<name>A0ABD0V9V6_DENTH</name>
<accession>A0ABD0V9V6</accession>
<evidence type="ECO:0000313" key="3">
    <source>
        <dbReference type="Proteomes" id="UP001552299"/>
    </source>
</evidence>
<keyword evidence="3" id="KW-1185">Reference proteome</keyword>
<sequence length="230" mass="24902">MRPGTGGCDRGIATIAAKPAKKAEAAPTAKAGEFPPPNNWSHVIHEKIDEKFVIMEEIMRKMLERGRPDRARSQAETTHGGSDRLAGGVVGVGSLIDSWVRSEMRVQAGGGSGFVGSSLGQGGSALQASGPASQRWVRAEEVEDDSCNPFASYEARKPNNNDEQRRLKIRRIRGRTCEIGKKSPTRPLDGVISNIKKPKPHHEYSNSTRPDSRIGTIAQNTANIGRVPDQ</sequence>